<comment type="caution">
    <text evidence="1">The sequence shown here is derived from an EMBL/GenBank/DDBJ whole genome shotgun (WGS) entry which is preliminary data.</text>
</comment>
<dbReference type="RefSeq" id="WP_289470786.1">
    <property type="nucleotide sequence ID" value="NZ_JAUCMM010000008.1"/>
</dbReference>
<protein>
    <submittedName>
        <fullName evidence="1">Uncharacterized protein</fullName>
    </submittedName>
</protein>
<sequence>MLDDTVAVDDPRVTQVAAERHAVETALMRVFDARDAQHPAEDVDVAAAAGDEATKAAAVIRRLPHDLSPARLRAMELAVQLGLAADGA</sequence>
<evidence type="ECO:0000313" key="2">
    <source>
        <dbReference type="Proteomes" id="UP001235720"/>
    </source>
</evidence>
<keyword evidence="2" id="KW-1185">Reference proteome</keyword>
<evidence type="ECO:0000313" key="1">
    <source>
        <dbReference type="EMBL" id="MDM7889219.1"/>
    </source>
</evidence>
<organism evidence="1 2">
    <name type="scientific">Curtobacterium subtropicum</name>
    <dbReference type="NCBI Taxonomy" id="3055138"/>
    <lineage>
        <taxon>Bacteria</taxon>
        <taxon>Bacillati</taxon>
        <taxon>Actinomycetota</taxon>
        <taxon>Actinomycetes</taxon>
        <taxon>Micrococcales</taxon>
        <taxon>Microbacteriaceae</taxon>
        <taxon>Curtobacterium</taxon>
    </lineage>
</organism>
<gene>
    <name evidence="1" type="ORF">QUG98_12245</name>
</gene>
<dbReference type="Proteomes" id="UP001235720">
    <property type="component" value="Unassembled WGS sequence"/>
</dbReference>
<accession>A0ABT7TIM3</accession>
<dbReference type="EMBL" id="JAUCMM010000008">
    <property type="protein sequence ID" value="MDM7889219.1"/>
    <property type="molecule type" value="Genomic_DNA"/>
</dbReference>
<proteinExistence type="predicted"/>
<name>A0ABT7TIM3_9MICO</name>
<reference evidence="1 2" key="1">
    <citation type="submission" date="2023-06" db="EMBL/GenBank/DDBJ databases">
        <authorList>
            <person name="Feng G."/>
            <person name="Li J."/>
            <person name="Zhu H."/>
        </authorList>
    </citation>
    <scope>NUCLEOTIDE SEQUENCE [LARGE SCALE GENOMIC DNA]</scope>
    <source>
        <strain evidence="1 2">RHCJP20</strain>
    </source>
</reference>